<evidence type="ECO:0000256" key="1">
    <source>
        <dbReference type="SAM" id="MobiDB-lite"/>
    </source>
</evidence>
<dbReference type="Proteomes" id="UP001445335">
    <property type="component" value="Unassembled WGS sequence"/>
</dbReference>
<name>A0AAW1RNG0_9CHLO</name>
<feature type="compositionally biased region" description="Low complexity" evidence="1">
    <location>
        <begin position="257"/>
        <end position="266"/>
    </location>
</feature>
<evidence type="ECO:0000313" key="2">
    <source>
        <dbReference type="EMBL" id="KAK9835238.1"/>
    </source>
</evidence>
<feature type="region of interest" description="Disordered" evidence="1">
    <location>
        <begin position="495"/>
        <end position="518"/>
    </location>
</feature>
<feature type="region of interest" description="Disordered" evidence="1">
    <location>
        <begin position="236"/>
        <end position="307"/>
    </location>
</feature>
<comment type="caution">
    <text evidence="2">The sequence shown here is derived from an EMBL/GenBank/DDBJ whole genome shotgun (WGS) entry which is preliminary data.</text>
</comment>
<feature type="compositionally biased region" description="Polar residues" evidence="1">
    <location>
        <begin position="401"/>
        <end position="410"/>
    </location>
</feature>
<accession>A0AAW1RNG0</accession>
<organism evidence="2 3">
    <name type="scientific">Elliptochloris bilobata</name>
    <dbReference type="NCBI Taxonomy" id="381761"/>
    <lineage>
        <taxon>Eukaryota</taxon>
        <taxon>Viridiplantae</taxon>
        <taxon>Chlorophyta</taxon>
        <taxon>core chlorophytes</taxon>
        <taxon>Trebouxiophyceae</taxon>
        <taxon>Trebouxiophyceae incertae sedis</taxon>
        <taxon>Elliptochloris clade</taxon>
        <taxon>Elliptochloris</taxon>
    </lineage>
</organism>
<feature type="compositionally biased region" description="Low complexity" evidence="1">
    <location>
        <begin position="236"/>
        <end position="248"/>
    </location>
</feature>
<feature type="compositionally biased region" description="Low complexity" evidence="1">
    <location>
        <begin position="353"/>
        <end position="365"/>
    </location>
</feature>
<feature type="compositionally biased region" description="Pro residues" evidence="1">
    <location>
        <begin position="366"/>
        <end position="380"/>
    </location>
</feature>
<dbReference type="AlphaFoldDB" id="A0AAW1RNG0"/>
<dbReference type="EMBL" id="JALJOU010000029">
    <property type="protein sequence ID" value="KAK9835238.1"/>
    <property type="molecule type" value="Genomic_DNA"/>
</dbReference>
<feature type="compositionally biased region" description="Low complexity" evidence="1">
    <location>
        <begin position="295"/>
        <end position="307"/>
    </location>
</feature>
<reference evidence="2 3" key="1">
    <citation type="journal article" date="2024" name="Nat. Commun.">
        <title>Phylogenomics reveals the evolutionary origins of lichenization in chlorophyte algae.</title>
        <authorList>
            <person name="Puginier C."/>
            <person name="Libourel C."/>
            <person name="Otte J."/>
            <person name="Skaloud P."/>
            <person name="Haon M."/>
            <person name="Grisel S."/>
            <person name="Petersen M."/>
            <person name="Berrin J.G."/>
            <person name="Delaux P.M."/>
            <person name="Dal Grande F."/>
            <person name="Keller J."/>
        </authorList>
    </citation>
    <scope>NUCLEOTIDE SEQUENCE [LARGE SCALE GENOMIC DNA]</scope>
    <source>
        <strain evidence="2 3">SAG 245.80</strain>
    </source>
</reference>
<sequence length="518" mass="52389">MQAISVAEYAAVFFQRVVNNEYSEDDAENARGAGKAFVELVNKLQRHPASGRDDIKVLLRVLRDEIGRAYFKSDAGRRGPAMEALFGLYDALEASAQEGLAVPPNGADAAAVAAAGVQLLEELRTRFARLAVGDTWDKTPEQAPLRLMALKRIFKYYEQEKARGRPTNGSPALASKSVTQKLSRAMSRSASTGAGASTAGLWEGVLSEVGKAGSGKLFPLLLQLLKENARLGGAAAAAGADPATPLPAQGLQAPEQSAASGSASASDLGRRTSDFNLDDLLGLGVPEPPSPAPSATPGTPATAGAAPSEDPFQVLMERGRSGTAAAPPPPAGGAPPTDFHPQFPAPPPPPPAAAAGNNPFGRPAAFPAPPAADAQPPPSLPQQQTNAADTGSGGFEGSAFSPPSQLQIDTQGFGGGPASVRAASAGPIAFSPEPASAPAGAGAEANTDFGAGAFNPFQLHLPSPLFASPVPLFADNRFADVSPVAAAPAPLVPQPMRAPPAPPGGLGGAPGSGSFSAW</sequence>
<evidence type="ECO:0008006" key="4">
    <source>
        <dbReference type="Google" id="ProtNLM"/>
    </source>
</evidence>
<gene>
    <name evidence="2" type="ORF">WJX81_007965</name>
</gene>
<feature type="compositionally biased region" description="Pro residues" evidence="1">
    <location>
        <begin position="343"/>
        <end position="352"/>
    </location>
</feature>
<evidence type="ECO:0000313" key="3">
    <source>
        <dbReference type="Proteomes" id="UP001445335"/>
    </source>
</evidence>
<feature type="region of interest" description="Disordered" evidence="1">
    <location>
        <begin position="320"/>
        <end position="420"/>
    </location>
</feature>
<keyword evidence="3" id="KW-1185">Reference proteome</keyword>
<protein>
    <recommendedName>
        <fullName evidence="4">ENTH domain-containing protein</fullName>
    </recommendedName>
</protein>
<proteinExistence type="predicted"/>